<name>A0A9P3GQL6_9APHY</name>
<reference evidence="1 2" key="1">
    <citation type="submission" date="2021-08" db="EMBL/GenBank/DDBJ databases">
        <title>Draft Genome Sequence of Phanerochaete sordida strain YK-624.</title>
        <authorList>
            <person name="Mori T."/>
            <person name="Dohra H."/>
            <person name="Suzuki T."/>
            <person name="Kawagishi H."/>
            <person name="Hirai H."/>
        </authorList>
    </citation>
    <scope>NUCLEOTIDE SEQUENCE [LARGE SCALE GENOMIC DNA]</scope>
    <source>
        <strain evidence="1 2">YK-624</strain>
    </source>
</reference>
<dbReference type="AlphaFoldDB" id="A0A9P3GQL6"/>
<dbReference type="EMBL" id="BPQB01000100">
    <property type="protein sequence ID" value="GJE99061.1"/>
    <property type="molecule type" value="Genomic_DNA"/>
</dbReference>
<evidence type="ECO:0000313" key="2">
    <source>
        <dbReference type="Proteomes" id="UP000703269"/>
    </source>
</evidence>
<dbReference type="Proteomes" id="UP000703269">
    <property type="component" value="Unassembled WGS sequence"/>
</dbReference>
<sequence length="71" mass="7730">MSSALWCRVMCPRATRRLMSSSAPERPPRGPPRRALVPHPAAPLHTLDICIVGYSVGPLGAVTLHYKNAQL</sequence>
<gene>
    <name evidence="1" type="ORF">PsYK624_153010</name>
</gene>
<accession>A0A9P3GQL6</accession>
<protein>
    <submittedName>
        <fullName evidence="1">Uncharacterized protein</fullName>
    </submittedName>
</protein>
<comment type="caution">
    <text evidence="1">The sequence shown here is derived from an EMBL/GenBank/DDBJ whole genome shotgun (WGS) entry which is preliminary data.</text>
</comment>
<proteinExistence type="predicted"/>
<keyword evidence="2" id="KW-1185">Reference proteome</keyword>
<organism evidence="1 2">
    <name type="scientific">Phanerochaete sordida</name>
    <dbReference type="NCBI Taxonomy" id="48140"/>
    <lineage>
        <taxon>Eukaryota</taxon>
        <taxon>Fungi</taxon>
        <taxon>Dikarya</taxon>
        <taxon>Basidiomycota</taxon>
        <taxon>Agaricomycotina</taxon>
        <taxon>Agaricomycetes</taxon>
        <taxon>Polyporales</taxon>
        <taxon>Phanerochaetaceae</taxon>
        <taxon>Phanerochaete</taxon>
    </lineage>
</organism>
<evidence type="ECO:0000313" key="1">
    <source>
        <dbReference type="EMBL" id="GJE99061.1"/>
    </source>
</evidence>